<evidence type="ECO:0000313" key="1">
    <source>
        <dbReference type="EMBL" id="AQQ79944.1"/>
    </source>
</evidence>
<dbReference type="EMBL" id="KY009685">
    <property type="protein sequence ID" value="AQQ79944.1"/>
    <property type="molecule type" value="Genomic_DNA"/>
</dbReference>
<accession>A0A1S5YD76</accession>
<reference evidence="1 2" key="1">
    <citation type="journal article" date="2016" name="Genome Biol. Evol.">
        <title>Genome Sequencing of the Behavior Manipulating Virus LbFV Reveals a Possible New Virus Family.</title>
        <authorList>
            <person name="Lepetit D."/>
            <person name="Gillet B."/>
            <person name="Hughes S."/>
            <person name="Kraaijeveld K."/>
            <person name="Varaldi J."/>
        </authorList>
    </citation>
    <scope>NUCLEOTIDE SEQUENCE [LARGE SCALE GENOMIC DNA]</scope>
    <source>
        <strain evidence="1">Valence Gotheron</strain>
    </source>
</reference>
<keyword evidence="2" id="KW-1185">Reference proteome</keyword>
<organism evidence="1 2">
    <name type="scientific">Leptopilina boulardi filamentous virus</name>
    <dbReference type="NCBI Taxonomy" id="552509"/>
    <lineage>
        <taxon>Viruses</taxon>
        <taxon>Viruses incertae sedis</taxon>
        <taxon>Naldaviricetes</taxon>
        <taxon>Lefavirales</taxon>
        <taxon>Filamentoviridae</taxon>
        <taxon>Alphafilamentovirus</taxon>
        <taxon>Alphafilamentovirus leboulardi</taxon>
    </lineage>
</organism>
<dbReference type="KEGG" id="vg:31050501"/>
<protein>
    <submittedName>
        <fullName evidence="1">Uncharacterized protein</fullName>
    </submittedName>
</protein>
<dbReference type="Proteomes" id="UP000203066">
    <property type="component" value="Segment"/>
</dbReference>
<sequence>MGNNDSKGVYYYDEFENEYIRHIKELCDKVSECTENNEQKCYINKETLIRESIKLCKYFHNYITLKKNFDAQKNKINYNAMKERWNPTRIALFTFIGYSFYYLNNNDQYKFLVQNLIKFTELQEYLFNEIYVEYSLPDKDIFRHACSRK</sequence>
<evidence type="ECO:0000313" key="2">
    <source>
        <dbReference type="Proteomes" id="UP000203066"/>
    </source>
</evidence>
<name>A0A1S5YD76_9VIRU</name>
<proteinExistence type="predicted"/>
<dbReference type="RefSeq" id="YP_009345628.1">
    <property type="nucleotide sequence ID" value="NC_033778.1"/>
</dbReference>
<gene>
    <name evidence="1" type="ORF">LbFV_ORF24</name>
</gene>
<dbReference type="GeneID" id="31050501"/>